<evidence type="ECO:0000313" key="3">
    <source>
        <dbReference type="Proteomes" id="UP000248925"/>
    </source>
</evidence>
<dbReference type="Proteomes" id="UP000248925">
    <property type="component" value="Unassembled WGS sequence"/>
</dbReference>
<keyword evidence="3" id="KW-1185">Reference proteome</keyword>
<dbReference type="EMBL" id="PCDP01000035">
    <property type="protein sequence ID" value="PZM14044.1"/>
    <property type="molecule type" value="Genomic_DNA"/>
</dbReference>
<dbReference type="OrthoDB" id="8304872at2"/>
<evidence type="ECO:0000256" key="1">
    <source>
        <dbReference type="SAM" id="Coils"/>
    </source>
</evidence>
<accession>A0A2W4DAI5</accession>
<proteinExistence type="predicted"/>
<comment type="caution">
    <text evidence="2">The sequence shown here is derived from an EMBL/GenBank/DDBJ whole genome shotgun (WGS) entry which is preliminary data.</text>
</comment>
<feature type="coiled-coil region" evidence="1">
    <location>
        <begin position="92"/>
        <end position="266"/>
    </location>
</feature>
<sequence>MIEFVLLFGLGFLTAVFLVFLIAPAVHRRIVWFTEKRLKATMPLSPQEVRAQKDMARALYAAENAKTEQSLVREREKAIALQLRQGELTKEAGRLASESEELRSQIDDMNVEAGDLRSRLRREESYISQLKASLRISEQAYAEKESDLDTLRKRLHKSATDADNLRIDLAARETEVENMRLRFNAVREERDTLRHDLKLMTTRAKDAEQHLAEEEGKVMRLENKLTREIAGNADKETILERRLQDVARLKDKLKSANAEAREAGRALRAAGISKTVASAKPANGVKPLPGPQLVRNAGKDVTSAVISVEPEQTVETDIAKLTEEVRNRSNALSDRLLKSRSAAHDQAMREEIATIAANMVAITALREGEQSPIFKLLPENVEHGQGGRVSLAERTSDLLPDR</sequence>
<protein>
    <submittedName>
        <fullName evidence="2">Uncharacterized protein</fullName>
    </submittedName>
</protein>
<dbReference type="RefSeq" id="WP_111160894.1">
    <property type="nucleotide sequence ID" value="NZ_PCDP01000035.1"/>
</dbReference>
<dbReference type="AlphaFoldDB" id="A0A2W4DAI5"/>
<organism evidence="2 3">
    <name type="scientific">Rhizobium tubonense</name>
    <dbReference type="NCBI Taxonomy" id="484088"/>
    <lineage>
        <taxon>Bacteria</taxon>
        <taxon>Pseudomonadati</taxon>
        <taxon>Pseudomonadota</taxon>
        <taxon>Alphaproteobacteria</taxon>
        <taxon>Hyphomicrobiales</taxon>
        <taxon>Rhizobiaceae</taxon>
        <taxon>Rhizobium/Agrobacterium group</taxon>
        <taxon>Rhizobium</taxon>
    </lineage>
</organism>
<gene>
    <name evidence="2" type="ORF">CPY51_14475</name>
</gene>
<keyword evidence="1" id="KW-0175">Coiled coil</keyword>
<evidence type="ECO:0000313" key="2">
    <source>
        <dbReference type="EMBL" id="PZM14044.1"/>
    </source>
</evidence>
<reference evidence="2 3" key="1">
    <citation type="journal article" date="2018" name="Sci. Rep.">
        <title>Rhizobium tumorigenes sp. nov., a novel plant tumorigenic bacterium isolated from cane gall tumors on thornless blackberry.</title>
        <authorList>
            <person name="Kuzmanovi N."/>
            <person name="Smalla K."/>
            <person name="Gronow S."/>
            <person name="PuBawska J."/>
        </authorList>
    </citation>
    <scope>NUCLEOTIDE SEQUENCE [LARGE SCALE GENOMIC DNA]</scope>
    <source>
        <strain evidence="2 3">CCBAU 85046</strain>
    </source>
</reference>
<name>A0A2W4DAI5_9HYPH</name>